<feature type="compositionally biased region" description="Gly residues" evidence="1">
    <location>
        <begin position="47"/>
        <end position="63"/>
    </location>
</feature>
<proteinExistence type="predicted"/>
<protein>
    <submittedName>
        <fullName evidence="2">Uncharacterized protein</fullName>
    </submittedName>
</protein>
<dbReference type="AlphaFoldDB" id="A0AAW0GGX3"/>
<reference evidence="2 3" key="1">
    <citation type="submission" date="2022-09" db="EMBL/GenBank/DDBJ databases">
        <authorList>
            <person name="Palmer J.M."/>
        </authorList>
    </citation>
    <scope>NUCLEOTIDE SEQUENCE [LARGE SCALE GENOMIC DNA]</scope>
    <source>
        <strain evidence="2 3">DSM 7382</strain>
    </source>
</reference>
<feature type="compositionally biased region" description="Low complexity" evidence="1">
    <location>
        <begin position="64"/>
        <end position="79"/>
    </location>
</feature>
<dbReference type="Proteomes" id="UP001385951">
    <property type="component" value="Unassembled WGS sequence"/>
</dbReference>
<feature type="compositionally biased region" description="Polar residues" evidence="1">
    <location>
        <begin position="36"/>
        <end position="46"/>
    </location>
</feature>
<evidence type="ECO:0000256" key="1">
    <source>
        <dbReference type="SAM" id="MobiDB-lite"/>
    </source>
</evidence>
<accession>A0AAW0GGX3</accession>
<sequence>MSDRMSDNTQGAGAGVDPQDLQQSQSQNVGGGYDSLRQSQDETQNDMGGGNGTHGSGVAGGYEGNSQNQTQTQTQSGTQEKQDWLDKGISSVGQKFGININQSNADKAGDFLNKEAKERLGRNLPGVN</sequence>
<evidence type="ECO:0000313" key="2">
    <source>
        <dbReference type="EMBL" id="KAK7689403.1"/>
    </source>
</evidence>
<gene>
    <name evidence="2" type="ORF">QCA50_007195</name>
</gene>
<dbReference type="EMBL" id="JASBNA010000008">
    <property type="protein sequence ID" value="KAK7689403.1"/>
    <property type="molecule type" value="Genomic_DNA"/>
</dbReference>
<evidence type="ECO:0000313" key="3">
    <source>
        <dbReference type="Proteomes" id="UP001385951"/>
    </source>
</evidence>
<name>A0AAW0GGX3_9APHY</name>
<organism evidence="2 3">
    <name type="scientific">Cerrena zonata</name>
    <dbReference type="NCBI Taxonomy" id="2478898"/>
    <lineage>
        <taxon>Eukaryota</taxon>
        <taxon>Fungi</taxon>
        <taxon>Dikarya</taxon>
        <taxon>Basidiomycota</taxon>
        <taxon>Agaricomycotina</taxon>
        <taxon>Agaricomycetes</taxon>
        <taxon>Polyporales</taxon>
        <taxon>Cerrenaceae</taxon>
        <taxon>Cerrena</taxon>
    </lineage>
</organism>
<feature type="region of interest" description="Disordered" evidence="1">
    <location>
        <begin position="1"/>
        <end position="88"/>
    </location>
</feature>
<comment type="caution">
    <text evidence="2">The sequence shown here is derived from an EMBL/GenBank/DDBJ whole genome shotgun (WGS) entry which is preliminary data.</text>
</comment>
<keyword evidence="3" id="KW-1185">Reference proteome</keyword>